<feature type="region of interest" description="Disordered" evidence="1">
    <location>
        <begin position="809"/>
        <end position="829"/>
    </location>
</feature>
<dbReference type="AlphaFoldDB" id="B4MYF5"/>
<dbReference type="Proteomes" id="UP000007798">
    <property type="component" value="Unassembled WGS sequence"/>
</dbReference>
<dbReference type="eggNOG" id="ENOG502RT76">
    <property type="taxonomic scope" value="Eukaryota"/>
</dbReference>
<feature type="region of interest" description="Disordered" evidence="1">
    <location>
        <begin position="429"/>
        <end position="465"/>
    </location>
</feature>
<evidence type="ECO:0000259" key="2">
    <source>
        <dbReference type="Pfam" id="PF22073"/>
    </source>
</evidence>
<dbReference type="KEGG" id="dwi:6643355"/>
<gene>
    <name evidence="4" type="primary">Dwil\GK22083</name>
    <name evidence="4" type="ORF">Dwil_GK22083</name>
</gene>
<proteinExistence type="predicted"/>
<evidence type="ECO:0000259" key="3">
    <source>
        <dbReference type="Pfam" id="PF22074"/>
    </source>
</evidence>
<feature type="domain" description="Cep192-like" evidence="3">
    <location>
        <begin position="625"/>
        <end position="756"/>
    </location>
</feature>
<evidence type="ECO:0000256" key="1">
    <source>
        <dbReference type="SAM" id="MobiDB-lite"/>
    </source>
</evidence>
<dbReference type="EMBL" id="CH963894">
    <property type="protein sequence ID" value="EDW77144.2"/>
    <property type="molecule type" value="Genomic_DNA"/>
</dbReference>
<reference evidence="4 5" key="1">
    <citation type="journal article" date="2007" name="Nature">
        <title>Evolution of genes and genomes on the Drosophila phylogeny.</title>
        <authorList>
            <consortium name="Drosophila 12 Genomes Consortium"/>
            <person name="Clark A.G."/>
            <person name="Eisen M.B."/>
            <person name="Smith D.R."/>
            <person name="Bergman C.M."/>
            <person name="Oliver B."/>
            <person name="Markow T.A."/>
            <person name="Kaufman T.C."/>
            <person name="Kellis M."/>
            <person name="Gelbart W."/>
            <person name="Iyer V.N."/>
            <person name="Pollard D.A."/>
            <person name="Sackton T.B."/>
            <person name="Larracuente A.M."/>
            <person name="Singh N.D."/>
            <person name="Abad J.P."/>
            <person name="Abt D.N."/>
            <person name="Adryan B."/>
            <person name="Aguade M."/>
            <person name="Akashi H."/>
            <person name="Anderson W.W."/>
            <person name="Aquadro C.F."/>
            <person name="Ardell D.H."/>
            <person name="Arguello R."/>
            <person name="Artieri C.G."/>
            <person name="Barbash D.A."/>
            <person name="Barker D."/>
            <person name="Barsanti P."/>
            <person name="Batterham P."/>
            <person name="Batzoglou S."/>
            <person name="Begun D."/>
            <person name="Bhutkar A."/>
            <person name="Blanco E."/>
            <person name="Bosak S.A."/>
            <person name="Bradley R.K."/>
            <person name="Brand A.D."/>
            <person name="Brent M.R."/>
            <person name="Brooks A.N."/>
            <person name="Brown R.H."/>
            <person name="Butlin R.K."/>
            <person name="Caggese C."/>
            <person name="Calvi B.R."/>
            <person name="Bernardo de Carvalho A."/>
            <person name="Caspi A."/>
            <person name="Castrezana S."/>
            <person name="Celniker S.E."/>
            <person name="Chang J.L."/>
            <person name="Chapple C."/>
            <person name="Chatterji S."/>
            <person name="Chinwalla A."/>
            <person name="Civetta A."/>
            <person name="Clifton S.W."/>
            <person name="Comeron J.M."/>
            <person name="Costello J.C."/>
            <person name="Coyne J.A."/>
            <person name="Daub J."/>
            <person name="David R.G."/>
            <person name="Delcher A.L."/>
            <person name="Delehaunty K."/>
            <person name="Do C.B."/>
            <person name="Ebling H."/>
            <person name="Edwards K."/>
            <person name="Eickbush T."/>
            <person name="Evans J.D."/>
            <person name="Filipski A."/>
            <person name="Findeiss S."/>
            <person name="Freyhult E."/>
            <person name="Fulton L."/>
            <person name="Fulton R."/>
            <person name="Garcia A.C."/>
            <person name="Gardiner A."/>
            <person name="Garfield D.A."/>
            <person name="Garvin B.E."/>
            <person name="Gibson G."/>
            <person name="Gilbert D."/>
            <person name="Gnerre S."/>
            <person name="Godfrey J."/>
            <person name="Good R."/>
            <person name="Gotea V."/>
            <person name="Gravely B."/>
            <person name="Greenberg A.J."/>
            <person name="Griffiths-Jones S."/>
            <person name="Gross S."/>
            <person name="Guigo R."/>
            <person name="Gustafson E.A."/>
            <person name="Haerty W."/>
            <person name="Hahn M.W."/>
            <person name="Halligan D.L."/>
            <person name="Halpern A.L."/>
            <person name="Halter G.M."/>
            <person name="Han M.V."/>
            <person name="Heger A."/>
            <person name="Hillier L."/>
            <person name="Hinrichs A.S."/>
            <person name="Holmes I."/>
            <person name="Hoskins R.A."/>
            <person name="Hubisz M.J."/>
            <person name="Hultmark D."/>
            <person name="Huntley M.A."/>
            <person name="Jaffe D.B."/>
            <person name="Jagadeeshan S."/>
            <person name="Jeck W.R."/>
            <person name="Johnson J."/>
            <person name="Jones C.D."/>
            <person name="Jordan W.C."/>
            <person name="Karpen G.H."/>
            <person name="Kataoka E."/>
            <person name="Keightley P.D."/>
            <person name="Kheradpour P."/>
            <person name="Kirkness E.F."/>
            <person name="Koerich L.B."/>
            <person name="Kristiansen K."/>
            <person name="Kudrna D."/>
            <person name="Kulathinal R.J."/>
            <person name="Kumar S."/>
            <person name="Kwok R."/>
            <person name="Lander E."/>
            <person name="Langley C.H."/>
            <person name="Lapoint R."/>
            <person name="Lazzaro B.P."/>
            <person name="Lee S.J."/>
            <person name="Levesque L."/>
            <person name="Li R."/>
            <person name="Lin C.F."/>
            <person name="Lin M.F."/>
            <person name="Lindblad-Toh K."/>
            <person name="Llopart A."/>
            <person name="Long M."/>
            <person name="Low L."/>
            <person name="Lozovsky E."/>
            <person name="Lu J."/>
            <person name="Luo M."/>
            <person name="Machado C.A."/>
            <person name="Makalowski W."/>
            <person name="Marzo M."/>
            <person name="Matsuda M."/>
            <person name="Matzkin L."/>
            <person name="McAllister B."/>
            <person name="McBride C.S."/>
            <person name="McKernan B."/>
            <person name="McKernan K."/>
            <person name="Mendez-Lago M."/>
            <person name="Minx P."/>
            <person name="Mollenhauer M.U."/>
            <person name="Montooth K."/>
            <person name="Mount S.M."/>
            <person name="Mu X."/>
            <person name="Myers E."/>
            <person name="Negre B."/>
            <person name="Newfeld S."/>
            <person name="Nielsen R."/>
            <person name="Noor M.A."/>
            <person name="O'Grady P."/>
            <person name="Pachter L."/>
            <person name="Papaceit M."/>
            <person name="Parisi M.J."/>
            <person name="Parisi M."/>
            <person name="Parts L."/>
            <person name="Pedersen J.S."/>
            <person name="Pesole G."/>
            <person name="Phillippy A.M."/>
            <person name="Ponting C.P."/>
            <person name="Pop M."/>
            <person name="Porcelli D."/>
            <person name="Powell J.R."/>
            <person name="Prohaska S."/>
            <person name="Pruitt K."/>
            <person name="Puig M."/>
            <person name="Quesneville H."/>
            <person name="Ram K.R."/>
            <person name="Rand D."/>
            <person name="Rasmussen M.D."/>
            <person name="Reed L.K."/>
            <person name="Reenan R."/>
            <person name="Reily A."/>
            <person name="Remington K.A."/>
            <person name="Rieger T.T."/>
            <person name="Ritchie M.G."/>
            <person name="Robin C."/>
            <person name="Rogers Y.H."/>
            <person name="Rohde C."/>
            <person name="Rozas J."/>
            <person name="Rubenfield M.J."/>
            <person name="Ruiz A."/>
            <person name="Russo S."/>
            <person name="Salzberg S.L."/>
            <person name="Sanchez-Gracia A."/>
            <person name="Saranga D.J."/>
            <person name="Sato H."/>
            <person name="Schaeffer S.W."/>
            <person name="Schatz M.C."/>
            <person name="Schlenke T."/>
            <person name="Schwartz R."/>
            <person name="Segarra C."/>
            <person name="Singh R.S."/>
            <person name="Sirot L."/>
            <person name="Sirota M."/>
            <person name="Sisneros N.B."/>
            <person name="Smith C.D."/>
            <person name="Smith T.F."/>
            <person name="Spieth J."/>
            <person name="Stage D.E."/>
            <person name="Stark A."/>
            <person name="Stephan W."/>
            <person name="Strausberg R.L."/>
            <person name="Strempel S."/>
            <person name="Sturgill D."/>
            <person name="Sutton G."/>
            <person name="Sutton G.G."/>
            <person name="Tao W."/>
            <person name="Teichmann S."/>
            <person name="Tobari Y.N."/>
            <person name="Tomimura Y."/>
            <person name="Tsolas J.M."/>
            <person name="Valente V.L."/>
            <person name="Venter E."/>
            <person name="Venter J.C."/>
            <person name="Vicario S."/>
            <person name="Vieira F.G."/>
            <person name="Vilella A.J."/>
            <person name="Villasante A."/>
            <person name="Walenz B."/>
            <person name="Wang J."/>
            <person name="Wasserman M."/>
            <person name="Watts T."/>
            <person name="Wilson D."/>
            <person name="Wilson R.K."/>
            <person name="Wing R.A."/>
            <person name="Wolfner M.F."/>
            <person name="Wong A."/>
            <person name="Wong G.K."/>
            <person name="Wu C.I."/>
            <person name="Wu G."/>
            <person name="Yamamoto D."/>
            <person name="Yang H.P."/>
            <person name="Yang S.P."/>
            <person name="Yorke J.A."/>
            <person name="Yoshida K."/>
            <person name="Zdobnov E."/>
            <person name="Zhang P."/>
            <person name="Zhang Y."/>
            <person name="Zimin A.V."/>
            <person name="Baldwin J."/>
            <person name="Abdouelleil A."/>
            <person name="Abdulkadir J."/>
            <person name="Abebe A."/>
            <person name="Abera B."/>
            <person name="Abreu J."/>
            <person name="Acer S.C."/>
            <person name="Aftuck L."/>
            <person name="Alexander A."/>
            <person name="An P."/>
            <person name="Anderson E."/>
            <person name="Anderson S."/>
            <person name="Arachi H."/>
            <person name="Azer M."/>
            <person name="Bachantsang P."/>
            <person name="Barry A."/>
            <person name="Bayul T."/>
            <person name="Berlin A."/>
            <person name="Bessette D."/>
            <person name="Bloom T."/>
            <person name="Blye J."/>
            <person name="Boguslavskiy L."/>
            <person name="Bonnet C."/>
            <person name="Boukhgalter B."/>
            <person name="Bourzgui I."/>
            <person name="Brown A."/>
            <person name="Cahill P."/>
            <person name="Channer S."/>
            <person name="Cheshatsang Y."/>
            <person name="Chuda L."/>
            <person name="Citroen M."/>
            <person name="Collymore A."/>
            <person name="Cooke P."/>
            <person name="Costello M."/>
            <person name="D'Aco K."/>
            <person name="Daza R."/>
            <person name="De Haan G."/>
            <person name="DeGray S."/>
            <person name="DeMaso C."/>
            <person name="Dhargay N."/>
            <person name="Dooley K."/>
            <person name="Dooley E."/>
            <person name="Doricent M."/>
            <person name="Dorje P."/>
            <person name="Dorjee K."/>
            <person name="Dupes A."/>
            <person name="Elong R."/>
            <person name="Falk J."/>
            <person name="Farina A."/>
            <person name="Faro S."/>
            <person name="Ferguson D."/>
            <person name="Fisher S."/>
            <person name="Foley C.D."/>
            <person name="Franke A."/>
            <person name="Friedrich D."/>
            <person name="Gadbois L."/>
            <person name="Gearin G."/>
            <person name="Gearin C.R."/>
            <person name="Giannoukos G."/>
            <person name="Goode T."/>
            <person name="Graham J."/>
            <person name="Grandbois E."/>
            <person name="Grewal S."/>
            <person name="Gyaltsen K."/>
            <person name="Hafez N."/>
            <person name="Hagos B."/>
            <person name="Hall J."/>
            <person name="Henson C."/>
            <person name="Hollinger A."/>
            <person name="Honan T."/>
            <person name="Huard M.D."/>
            <person name="Hughes L."/>
            <person name="Hurhula B."/>
            <person name="Husby M.E."/>
            <person name="Kamat A."/>
            <person name="Kanga B."/>
            <person name="Kashin S."/>
            <person name="Khazanovich D."/>
            <person name="Kisner P."/>
            <person name="Lance K."/>
            <person name="Lara M."/>
            <person name="Lee W."/>
            <person name="Lennon N."/>
            <person name="Letendre F."/>
            <person name="LeVine R."/>
            <person name="Lipovsky A."/>
            <person name="Liu X."/>
            <person name="Liu J."/>
            <person name="Liu S."/>
            <person name="Lokyitsang T."/>
            <person name="Lokyitsang Y."/>
            <person name="Lubonja R."/>
            <person name="Lui A."/>
            <person name="MacDonald P."/>
            <person name="Magnisalis V."/>
            <person name="Maru K."/>
            <person name="Matthews C."/>
            <person name="McCusker W."/>
            <person name="McDonough S."/>
            <person name="Mehta T."/>
            <person name="Meldrim J."/>
            <person name="Meneus L."/>
            <person name="Mihai O."/>
            <person name="Mihalev A."/>
            <person name="Mihova T."/>
            <person name="Mittelman R."/>
            <person name="Mlenga V."/>
            <person name="Montmayeur A."/>
            <person name="Mulrain L."/>
            <person name="Navidi A."/>
            <person name="Naylor J."/>
            <person name="Negash T."/>
            <person name="Nguyen T."/>
            <person name="Nguyen N."/>
            <person name="Nicol R."/>
            <person name="Norbu C."/>
            <person name="Norbu N."/>
            <person name="Novod N."/>
            <person name="O'Neill B."/>
            <person name="Osman S."/>
            <person name="Markiewicz E."/>
            <person name="Oyono O.L."/>
            <person name="Patti C."/>
            <person name="Phunkhang P."/>
            <person name="Pierre F."/>
            <person name="Priest M."/>
            <person name="Raghuraman S."/>
            <person name="Rege F."/>
            <person name="Reyes R."/>
            <person name="Rise C."/>
            <person name="Rogov P."/>
            <person name="Ross K."/>
            <person name="Ryan E."/>
            <person name="Settipalli S."/>
            <person name="Shea T."/>
            <person name="Sherpa N."/>
            <person name="Shi L."/>
            <person name="Shih D."/>
            <person name="Sparrow T."/>
            <person name="Spaulding J."/>
            <person name="Stalker J."/>
            <person name="Stange-Thomann N."/>
            <person name="Stavropoulos S."/>
            <person name="Stone C."/>
            <person name="Strader C."/>
            <person name="Tesfaye S."/>
            <person name="Thomson T."/>
            <person name="Thoulutsang Y."/>
            <person name="Thoulutsang D."/>
            <person name="Topham K."/>
            <person name="Topping I."/>
            <person name="Tsamla T."/>
            <person name="Vassiliev H."/>
            <person name="Vo A."/>
            <person name="Wangchuk T."/>
            <person name="Wangdi T."/>
            <person name="Weiand M."/>
            <person name="Wilkinson J."/>
            <person name="Wilson A."/>
            <person name="Yadav S."/>
            <person name="Young G."/>
            <person name="Yu Q."/>
            <person name="Zembek L."/>
            <person name="Zhong D."/>
            <person name="Zimmer A."/>
            <person name="Zwirko Z."/>
            <person name="Jaffe D.B."/>
            <person name="Alvarez P."/>
            <person name="Brockman W."/>
            <person name="Butler J."/>
            <person name="Chin C."/>
            <person name="Gnerre S."/>
            <person name="Grabherr M."/>
            <person name="Kleber M."/>
            <person name="Mauceli E."/>
            <person name="MacCallum I."/>
        </authorList>
    </citation>
    <scope>NUCLEOTIDE SEQUENCE [LARGE SCALE GENOMIC DNA]</scope>
    <source>
        <strain evidence="5">Tucson 14030-0811.24</strain>
    </source>
</reference>
<sequence>MDKNIRNRNMGSSRDQDSLGILNMENLKVFGDISECSFANVNEKLRAERHKALAMLDKPRLPTSSISTNVSDLISDKTIDINTTGSTLNLGKTSLNRPKKPLRNKAISVSDILKTSFAAKARQLEKKLPTNSVSILKDSISRCSSLNGGEGFSFGSTTEQNCDETFAPAELMQSKLIAGEISWAQQYTAMPTAVLSRPALEKIRAPLGTSDIENSRANSTLAKDQDFSMGAYFQTRSDNICNIVGSARRSGCQPLVETPETKNKTYTKTVERKTENVYNPWNSKRQRSSEILSLSAIDKALRNLDLDSDTSSIEVYHQLKGDRWHNHENDENKENDQTIENALNLPPELTTTIDSESFTTPIKSAGLKLRRLNLSLKPCSREVHTLTATTTTDEEDKDNGDEKTPVNKPFALTCSTRHEECNAVASISRLSPTTSNKESGKSLDIRGTSSPKTRQYSPSGSDRCDGLISRCSSSSSEFSHRDGQRLPLKVTHTSLCWGSTKLRTDVRKSLQIKNIAQKRLVIRLGMQGPGYQLVGNECSTITLQAMECRMITLNFCPTVCGAAVGALLLIGTHAELAIPLFGYGGNASISIQGLLKGPVGSSFLTIGDVSEFSSGAFPLRATCRFLNKGPLTAFVSISVESTLLMKLRLSDAFVVRPSEMILPPHTEGIVEIEYHPNREDIKNILKKSSGQQVLTLANMRIFCGDEPNRQRMRNLIQKMDRRQRDSLTSTMLDSLWSHFPKEQNIENLSQLNEPTEFILDLVTVVRIIDVALTLNRDFDESAESSLLFPPDADETVLFRTICPAFNSLTSTQNPVDQEADTTNNWSLDP</sequence>
<organism evidence="4 5">
    <name type="scientific">Drosophila willistoni</name>
    <name type="common">Fruit fly</name>
    <dbReference type="NCBI Taxonomy" id="7260"/>
    <lineage>
        <taxon>Eukaryota</taxon>
        <taxon>Metazoa</taxon>
        <taxon>Ecdysozoa</taxon>
        <taxon>Arthropoda</taxon>
        <taxon>Hexapoda</taxon>
        <taxon>Insecta</taxon>
        <taxon>Pterygota</taxon>
        <taxon>Neoptera</taxon>
        <taxon>Endopterygota</taxon>
        <taxon>Diptera</taxon>
        <taxon>Brachycera</taxon>
        <taxon>Muscomorpha</taxon>
        <taxon>Ephydroidea</taxon>
        <taxon>Drosophilidae</taxon>
        <taxon>Drosophila</taxon>
        <taxon>Sophophora</taxon>
    </lineage>
</organism>
<accession>B4MYF5</accession>
<dbReference type="InParanoid" id="B4MYF5"/>
<evidence type="ECO:0000313" key="5">
    <source>
        <dbReference type="Proteomes" id="UP000007798"/>
    </source>
</evidence>
<dbReference type="HOGENOM" id="CLU_008758_0_0_1"/>
<dbReference type="Pfam" id="PF22073">
    <property type="entry name" value="Cep192_D4"/>
    <property type="match status" value="1"/>
</dbReference>
<dbReference type="OrthoDB" id="67059at2759"/>
<dbReference type="STRING" id="7260.B4MYF5"/>
<protein>
    <submittedName>
        <fullName evidence="4">Uncharacterized protein</fullName>
    </submittedName>
</protein>
<dbReference type="InterPro" id="IPR054090">
    <property type="entry name" value="Cep192_Spd-2-like_dom"/>
</dbReference>
<keyword evidence="5" id="KW-1185">Reference proteome</keyword>
<feature type="domain" description="Cep192/Spd-2-like" evidence="2">
    <location>
        <begin position="486"/>
        <end position="585"/>
    </location>
</feature>
<feature type="region of interest" description="Disordered" evidence="1">
    <location>
        <begin position="385"/>
        <end position="408"/>
    </location>
</feature>
<evidence type="ECO:0000313" key="4">
    <source>
        <dbReference type="EMBL" id="EDW77144.2"/>
    </source>
</evidence>
<name>B4MYF5_DROWI</name>
<dbReference type="InterPro" id="IPR054091">
    <property type="entry name" value="Cep192-like_D5"/>
</dbReference>
<feature type="compositionally biased region" description="Polar residues" evidence="1">
    <location>
        <begin position="447"/>
        <end position="460"/>
    </location>
</feature>
<dbReference type="Pfam" id="PF22074">
    <property type="entry name" value="Cep192_D5"/>
    <property type="match status" value="1"/>
</dbReference>